<dbReference type="PROSITE" id="PS50158">
    <property type="entry name" value="ZF_CCHC"/>
    <property type="match status" value="1"/>
</dbReference>
<accession>A0A0R3QBY7</accession>
<dbReference type="InterPro" id="IPR001878">
    <property type="entry name" value="Znf_CCHC"/>
</dbReference>
<dbReference type="AlphaFoldDB" id="A0A0R3QBY7"/>
<dbReference type="Proteomes" id="UP000280834">
    <property type="component" value="Unassembled WGS sequence"/>
</dbReference>
<feature type="compositionally biased region" description="Basic and acidic residues" evidence="2">
    <location>
        <begin position="330"/>
        <end position="361"/>
    </location>
</feature>
<evidence type="ECO:0000256" key="2">
    <source>
        <dbReference type="SAM" id="MobiDB-lite"/>
    </source>
</evidence>
<sequence length="481" mass="54995">MSEHDKRDAYYQVMSKVIPSIKEATYRDIAKGQGEGYNFEELRRYVQRFEAENKPLLQNRNRAGAMMAGPDALKRDRCFNCGVMGHISTQCRRKRGDTMCYVCLKFGHRSFQCPLNNPGLGNENRFVKRPSFSRIPAAKRFRGSFRPNNNRRGIMRGMNIRGGTRRGFGNRRGNFTQPGGNQQFYYNTNRQNNVTRGGNMRGRGRGRGNMRGYSQRNINNPPNNSRVDNSRTGVSSRNTPNQGPAENKPAAPQVNVVLPSLLDVTPFGFTENELIKSLIRDKECSYAGDKLDDSYMLLTPYQMDDEVIVKHVVYRYGQWWLNQTSYESELSDRERDVERRQAGNEMRRGSLKKQDEERTYHYPESSLRNLKGYPTRRDDDDEAGAGGCAMMARGHSRSRHRGEGEIYVCSNAKEKRPFILTKVKYSPDISENLLSFRRFTEMGYVIELNSVDMKIYEPPSNSGGAEPGGDVNPLQNNQEAD</sequence>
<gene>
    <name evidence="4" type="ORF">BTMF_LOCUS3172</name>
</gene>
<feature type="domain" description="CCHC-type" evidence="3">
    <location>
        <begin position="77"/>
        <end position="93"/>
    </location>
</feature>
<feature type="region of interest" description="Disordered" evidence="2">
    <location>
        <begin position="457"/>
        <end position="481"/>
    </location>
</feature>
<reference evidence="6" key="1">
    <citation type="submission" date="2017-02" db="UniProtKB">
        <authorList>
            <consortium name="WormBaseParasite"/>
        </authorList>
    </citation>
    <scope>IDENTIFICATION</scope>
</reference>
<evidence type="ECO:0000313" key="5">
    <source>
        <dbReference type="Proteomes" id="UP000280834"/>
    </source>
</evidence>
<dbReference type="EMBL" id="UZAG01002805">
    <property type="protein sequence ID" value="VDO14171.1"/>
    <property type="molecule type" value="Genomic_DNA"/>
</dbReference>
<evidence type="ECO:0000256" key="1">
    <source>
        <dbReference type="PROSITE-ProRule" id="PRU00047"/>
    </source>
</evidence>
<feature type="region of interest" description="Disordered" evidence="2">
    <location>
        <begin position="330"/>
        <end position="385"/>
    </location>
</feature>
<dbReference type="Pfam" id="PF00098">
    <property type="entry name" value="zf-CCHC"/>
    <property type="match status" value="1"/>
</dbReference>
<dbReference type="Pfam" id="PF13917">
    <property type="entry name" value="zf-CCHC_3"/>
    <property type="match status" value="1"/>
</dbReference>
<feature type="region of interest" description="Disordered" evidence="2">
    <location>
        <begin position="142"/>
        <end position="252"/>
    </location>
</feature>
<reference evidence="4 5" key="2">
    <citation type="submission" date="2018-11" db="EMBL/GenBank/DDBJ databases">
        <authorList>
            <consortium name="Pathogen Informatics"/>
        </authorList>
    </citation>
    <scope>NUCLEOTIDE SEQUENCE [LARGE SCALE GENOMIC DNA]</scope>
</reference>
<dbReference type="GO" id="GO:0008270">
    <property type="term" value="F:zinc ion binding"/>
    <property type="evidence" value="ECO:0007669"/>
    <property type="project" value="UniProtKB-KW"/>
</dbReference>
<keyword evidence="1" id="KW-0479">Metal-binding</keyword>
<feature type="compositionally biased region" description="Polar residues" evidence="2">
    <location>
        <begin position="214"/>
        <end position="244"/>
    </location>
</feature>
<feature type="compositionally biased region" description="Low complexity" evidence="2">
    <location>
        <begin position="148"/>
        <end position="162"/>
    </location>
</feature>
<keyword evidence="1" id="KW-0863">Zinc-finger</keyword>
<evidence type="ECO:0000313" key="4">
    <source>
        <dbReference type="EMBL" id="VDO14171.1"/>
    </source>
</evidence>
<dbReference type="InterPro" id="IPR036875">
    <property type="entry name" value="Znf_CCHC_sf"/>
</dbReference>
<keyword evidence="5" id="KW-1185">Reference proteome</keyword>
<dbReference type="GO" id="GO:0019899">
    <property type="term" value="F:enzyme binding"/>
    <property type="evidence" value="ECO:0007669"/>
    <property type="project" value="UniProtKB-ARBA"/>
</dbReference>
<dbReference type="Gene3D" id="4.10.60.10">
    <property type="entry name" value="Zinc finger, CCHC-type"/>
    <property type="match status" value="1"/>
</dbReference>
<dbReference type="SUPFAM" id="SSF57756">
    <property type="entry name" value="Retrovirus zinc finger-like domains"/>
    <property type="match status" value="1"/>
</dbReference>
<proteinExistence type="predicted"/>
<name>A0A0R3QBY7_9BILA</name>
<evidence type="ECO:0000313" key="6">
    <source>
        <dbReference type="WBParaSite" id="BTMF_0000386501-mRNA-1"/>
    </source>
</evidence>
<dbReference type="SMART" id="SM00343">
    <property type="entry name" value="ZnF_C2HC"/>
    <property type="match status" value="2"/>
</dbReference>
<dbReference type="WBParaSite" id="BTMF_0000386501-mRNA-1">
    <property type="protein sequence ID" value="BTMF_0000386501-mRNA-1"/>
    <property type="gene ID" value="BTMF_0000386501"/>
</dbReference>
<protein>
    <submittedName>
        <fullName evidence="6">CCHC-type domain-containing protein</fullName>
    </submittedName>
</protein>
<evidence type="ECO:0000259" key="3">
    <source>
        <dbReference type="PROSITE" id="PS50158"/>
    </source>
</evidence>
<organism evidence="6">
    <name type="scientific">Brugia timori</name>
    <dbReference type="NCBI Taxonomy" id="42155"/>
    <lineage>
        <taxon>Eukaryota</taxon>
        <taxon>Metazoa</taxon>
        <taxon>Ecdysozoa</taxon>
        <taxon>Nematoda</taxon>
        <taxon>Chromadorea</taxon>
        <taxon>Rhabditida</taxon>
        <taxon>Spirurina</taxon>
        <taxon>Spiruromorpha</taxon>
        <taxon>Filarioidea</taxon>
        <taxon>Onchocercidae</taxon>
        <taxon>Brugia</taxon>
    </lineage>
</organism>
<feature type="compositionally biased region" description="Polar residues" evidence="2">
    <location>
        <begin position="177"/>
        <end position="195"/>
    </location>
</feature>
<keyword evidence="1" id="KW-0862">Zinc</keyword>
<dbReference type="GO" id="GO:0003676">
    <property type="term" value="F:nucleic acid binding"/>
    <property type="evidence" value="ECO:0007669"/>
    <property type="project" value="InterPro"/>
</dbReference>